<sequence>MEYITILNNSLESISFYVYFYKDENLKDLVGIKTPFFGNNDFQMVSIPENSIKIVISLRIKTSNGSMAYISSIKLDKAVSKTYQFLILEEKPNLFEINPAHIISNNYIFVKNKSSNKIKGDLSFNIERETVTQLSKIAKKENHIHLEIPFNATNINFTIYILNILGNWKK</sequence>
<proteinExistence type="predicted"/>
<dbReference type="Proteomes" id="UP000430345">
    <property type="component" value="Unassembled WGS sequence"/>
</dbReference>
<dbReference type="RefSeq" id="WP_152891809.1">
    <property type="nucleotide sequence ID" value="NZ_WHJC01000363.1"/>
</dbReference>
<keyword evidence="2" id="KW-1185">Reference proteome</keyword>
<accession>A0A6I1MPW3</accession>
<reference evidence="1 2" key="1">
    <citation type="submission" date="2019-10" db="EMBL/GenBank/DDBJ databases">
        <title>The Genome Sequence of Clostridium tarantellae Isolated from Fish Brain.</title>
        <authorList>
            <person name="Bano L."/>
            <person name="Kiel M."/>
            <person name="Sales G."/>
            <person name="Doxey A.C."/>
            <person name="Mansfield M.J."/>
            <person name="Schiavone M."/>
            <person name="Rossetto O."/>
            <person name="Pirazzini M."/>
            <person name="Dobrindt U."/>
            <person name="Montecucco C."/>
        </authorList>
    </citation>
    <scope>NUCLEOTIDE SEQUENCE [LARGE SCALE GENOMIC DNA]</scope>
    <source>
        <strain evidence="1 2">DSM 3997</strain>
    </source>
</reference>
<dbReference type="AlphaFoldDB" id="A0A6I1MPW3"/>
<evidence type="ECO:0000313" key="1">
    <source>
        <dbReference type="EMBL" id="MPQ44930.1"/>
    </source>
</evidence>
<dbReference type="EMBL" id="WHJC01000363">
    <property type="protein sequence ID" value="MPQ44930.1"/>
    <property type="molecule type" value="Genomic_DNA"/>
</dbReference>
<gene>
    <name evidence="1" type="ORF">GBZ86_14460</name>
</gene>
<name>A0A6I1MPW3_9CLOT</name>
<protein>
    <submittedName>
        <fullName evidence="1">Uncharacterized protein</fullName>
    </submittedName>
</protein>
<comment type="caution">
    <text evidence="1">The sequence shown here is derived from an EMBL/GenBank/DDBJ whole genome shotgun (WGS) entry which is preliminary data.</text>
</comment>
<feature type="non-terminal residue" evidence="1">
    <location>
        <position position="170"/>
    </location>
</feature>
<organism evidence="1 2">
    <name type="scientific">Clostridium tarantellae</name>
    <dbReference type="NCBI Taxonomy" id="39493"/>
    <lineage>
        <taxon>Bacteria</taxon>
        <taxon>Bacillati</taxon>
        <taxon>Bacillota</taxon>
        <taxon>Clostridia</taxon>
        <taxon>Eubacteriales</taxon>
        <taxon>Clostridiaceae</taxon>
        <taxon>Clostridium</taxon>
    </lineage>
</organism>
<evidence type="ECO:0000313" key="2">
    <source>
        <dbReference type="Proteomes" id="UP000430345"/>
    </source>
</evidence>